<dbReference type="GeneID" id="92078978"/>
<evidence type="ECO:0000313" key="1">
    <source>
        <dbReference type="EMBL" id="KAK7948808.1"/>
    </source>
</evidence>
<name>A0ABR1Q8P8_9PEZI</name>
<accession>A0ABR1Q8P8</accession>
<gene>
    <name evidence="1" type="ORF">PG986_009694</name>
</gene>
<protein>
    <submittedName>
        <fullName evidence="1">Uncharacterized protein</fullName>
    </submittedName>
</protein>
<keyword evidence="2" id="KW-1185">Reference proteome</keyword>
<evidence type="ECO:0000313" key="2">
    <source>
        <dbReference type="Proteomes" id="UP001391051"/>
    </source>
</evidence>
<dbReference type="EMBL" id="JAQQWE010000006">
    <property type="protein sequence ID" value="KAK7948808.1"/>
    <property type="molecule type" value="Genomic_DNA"/>
</dbReference>
<reference evidence="1 2" key="1">
    <citation type="submission" date="2023-01" db="EMBL/GenBank/DDBJ databases">
        <title>Analysis of 21 Apiospora genomes using comparative genomics revels a genus with tremendous synthesis potential of carbohydrate active enzymes and secondary metabolites.</title>
        <authorList>
            <person name="Sorensen T."/>
        </authorList>
    </citation>
    <scope>NUCLEOTIDE SEQUENCE [LARGE SCALE GENOMIC DNA]</scope>
    <source>
        <strain evidence="1 2">CBS 24483</strain>
    </source>
</reference>
<proteinExistence type="predicted"/>
<comment type="caution">
    <text evidence="1">The sequence shown here is derived from an EMBL/GenBank/DDBJ whole genome shotgun (WGS) entry which is preliminary data.</text>
</comment>
<dbReference type="Proteomes" id="UP001391051">
    <property type="component" value="Unassembled WGS sequence"/>
</dbReference>
<organism evidence="1 2">
    <name type="scientific">Apiospora aurea</name>
    <dbReference type="NCBI Taxonomy" id="335848"/>
    <lineage>
        <taxon>Eukaryota</taxon>
        <taxon>Fungi</taxon>
        <taxon>Dikarya</taxon>
        <taxon>Ascomycota</taxon>
        <taxon>Pezizomycotina</taxon>
        <taxon>Sordariomycetes</taxon>
        <taxon>Xylariomycetidae</taxon>
        <taxon>Amphisphaeriales</taxon>
        <taxon>Apiosporaceae</taxon>
        <taxon>Apiospora</taxon>
    </lineage>
</organism>
<dbReference type="RefSeq" id="XP_066698314.1">
    <property type="nucleotide sequence ID" value="XM_066845916.1"/>
</dbReference>
<sequence>MHAEVQSRIDSRGVSQIRALELPYAPNIADLNTHQIFDHTVNYVVDYTVNYAVDHIVNYVVDWIVNYVVDHTSDHIAEHIVNNIVDPSKPLAKNASLGRCLILLRPHLSIAPRIIKTLPTEKSNTLPSCNDNHPREKPRISKITTKSLPRDLHHWKLPYYGT</sequence>